<dbReference type="SUPFAM" id="SSF47413">
    <property type="entry name" value="lambda repressor-like DNA-binding domains"/>
    <property type="match status" value="1"/>
</dbReference>
<protein>
    <submittedName>
        <fullName evidence="6">LacI family DNA-binding transcriptional regulator</fullName>
    </submittedName>
</protein>
<evidence type="ECO:0000259" key="4">
    <source>
        <dbReference type="PROSITE" id="PS50932"/>
    </source>
</evidence>
<evidence type="ECO:0000256" key="3">
    <source>
        <dbReference type="ARBA" id="ARBA00023163"/>
    </source>
</evidence>
<keyword evidence="3" id="KW-0804">Transcription</keyword>
<sequence length="332" mass="37459">MSVAKKITMKEIAEKCGVGKSTVSRYFNGGYVREETRQKIADVIARYNYEPNAFARLKAKESKMIGIIAPCLDSTVTSKVMMSIDRHLREAGYSTLIINTDHQEELELQYLERLWRMKVDGLILSATHLSEAHHRLLAQLDIPIVVVAQRYEEGVCIINDDYFGGKFVGTYIGERGHRQVACLCVDTWDEAIGVVRRQGIMDGLRESGVEDICVYLSDFSLEHACAQVSRILDEHVIDALICSTDRQALGAYKVIRERGLRIPDDISVISFGGYDVSELLTPQLATVRFDTEYSGKCCARTILKMLRGEKVQTPQYVNYTFIEGESVSIRRP</sequence>
<comment type="caution">
    <text evidence="6">The sequence shown here is derived from an EMBL/GenBank/DDBJ whole genome shotgun (WGS) entry which is preliminary data.</text>
</comment>
<dbReference type="InterPro" id="IPR028082">
    <property type="entry name" value="Peripla_BP_I"/>
</dbReference>
<dbReference type="Gene3D" id="1.10.260.40">
    <property type="entry name" value="lambda repressor-like DNA-binding domains"/>
    <property type="match status" value="1"/>
</dbReference>
<keyword evidence="1" id="KW-0805">Transcription regulation</keyword>
<dbReference type="CDD" id="cd01392">
    <property type="entry name" value="HTH_LacI"/>
    <property type="match status" value="1"/>
</dbReference>
<dbReference type="PANTHER" id="PTHR30146:SF154">
    <property type="entry name" value="TRANSCRIPTION REGULATOR, MEMBER OF GALR FAMILY"/>
    <property type="match status" value="1"/>
</dbReference>
<dbReference type="Gene3D" id="3.40.50.2300">
    <property type="match status" value="2"/>
</dbReference>
<name>A0A9D2SVH4_9FIRM</name>
<dbReference type="GO" id="GO:0000976">
    <property type="term" value="F:transcription cis-regulatory region binding"/>
    <property type="evidence" value="ECO:0007669"/>
    <property type="project" value="TreeGrafter"/>
</dbReference>
<dbReference type="InterPro" id="IPR010982">
    <property type="entry name" value="Lambda_DNA-bd_dom_sf"/>
</dbReference>
<evidence type="ECO:0000313" key="6">
    <source>
        <dbReference type="EMBL" id="HJC35894.1"/>
    </source>
</evidence>
<gene>
    <name evidence="6" type="ORF">H9702_02035</name>
</gene>
<evidence type="ECO:0000256" key="2">
    <source>
        <dbReference type="ARBA" id="ARBA00023125"/>
    </source>
</evidence>
<evidence type="ECO:0000256" key="1">
    <source>
        <dbReference type="ARBA" id="ARBA00023015"/>
    </source>
</evidence>
<organism evidence="6 7">
    <name type="scientific">Candidatus Merdibacter merdavium</name>
    <dbReference type="NCBI Taxonomy" id="2838692"/>
    <lineage>
        <taxon>Bacteria</taxon>
        <taxon>Bacillati</taxon>
        <taxon>Bacillota</taxon>
        <taxon>Erysipelotrichia</taxon>
        <taxon>Erysipelotrichales</taxon>
        <taxon>Erysipelotrichaceae</taxon>
        <taxon>Merdibacter</taxon>
    </lineage>
</organism>
<dbReference type="PANTHER" id="PTHR30146">
    <property type="entry name" value="LACI-RELATED TRANSCRIPTIONAL REPRESSOR"/>
    <property type="match status" value="1"/>
</dbReference>
<dbReference type="SMART" id="SM00354">
    <property type="entry name" value="HTH_LACI"/>
    <property type="match status" value="1"/>
</dbReference>
<dbReference type="SUPFAM" id="SSF53822">
    <property type="entry name" value="Periplasmic binding protein-like I"/>
    <property type="match status" value="1"/>
</dbReference>
<dbReference type="PROSITE" id="PS50943">
    <property type="entry name" value="HTH_CROC1"/>
    <property type="match status" value="1"/>
</dbReference>
<dbReference type="InterPro" id="IPR000843">
    <property type="entry name" value="HTH_LacI"/>
</dbReference>
<dbReference type="GO" id="GO:0003700">
    <property type="term" value="F:DNA-binding transcription factor activity"/>
    <property type="evidence" value="ECO:0007669"/>
    <property type="project" value="TreeGrafter"/>
</dbReference>
<reference evidence="6" key="2">
    <citation type="submission" date="2021-04" db="EMBL/GenBank/DDBJ databases">
        <authorList>
            <person name="Gilroy R."/>
        </authorList>
    </citation>
    <scope>NUCLEOTIDE SEQUENCE</scope>
    <source>
        <strain evidence="6">CHK187-11901</strain>
    </source>
</reference>
<evidence type="ECO:0000313" key="7">
    <source>
        <dbReference type="Proteomes" id="UP000823896"/>
    </source>
</evidence>
<dbReference type="EMBL" id="DWWM01000010">
    <property type="protein sequence ID" value="HJC35894.1"/>
    <property type="molecule type" value="Genomic_DNA"/>
</dbReference>
<proteinExistence type="predicted"/>
<feature type="domain" description="HTH lacI-type" evidence="4">
    <location>
        <begin position="7"/>
        <end position="60"/>
    </location>
</feature>
<dbReference type="CDD" id="cd01542">
    <property type="entry name" value="PBP1_TreR-like"/>
    <property type="match status" value="1"/>
</dbReference>
<dbReference type="Proteomes" id="UP000823896">
    <property type="component" value="Unassembled WGS sequence"/>
</dbReference>
<reference evidence="6" key="1">
    <citation type="journal article" date="2021" name="PeerJ">
        <title>Extensive microbial diversity within the chicken gut microbiome revealed by metagenomics and culture.</title>
        <authorList>
            <person name="Gilroy R."/>
            <person name="Ravi A."/>
            <person name="Getino M."/>
            <person name="Pursley I."/>
            <person name="Horton D.L."/>
            <person name="Alikhan N.F."/>
            <person name="Baker D."/>
            <person name="Gharbi K."/>
            <person name="Hall N."/>
            <person name="Watson M."/>
            <person name="Adriaenssens E.M."/>
            <person name="Foster-Nyarko E."/>
            <person name="Jarju S."/>
            <person name="Secka A."/>
            <person name="Antonio M."/>
            <person name="Oren A."/>
            <person name="Chaudhuri R.R."/>
            <person name="La Ragione R."/>
            <person name="Hildebrand F."/>
            <person name="Pallen M.J."/>
        </authorList>
    </citation>
    <scope>NUCLEOTIDE SEQUENCE</scope>
    <source>
        <strain evidence="6">CHK187-11901</strain>
    </source>
</reference>
<dbReference type="InterPro" id="IPR001387">
    <property type="entry name" value="Cro/C1-type_HTH"/>
</dbReference>
<dbReference type="PROSITE" id="PS50932">
    <property type="entry name" value="HTH_LACI_2"/>
    <property type="match status" value="1"/>
</dbReference>
<dbReference type="Pfam" id="PF00356">
    <property type="entry name" value="LacI"/>
    <property type="match status" value="1"/>
</dbReference>
<dbReference type="InterPro" id="IPR046335">
    <property type="entry name" value="LacI/GalR-like_sensor"/>
</dbReference>
<evidence type="ECO:0000259" key="5">
    <source>
        <dbReference type="PROSITE" id="PS50943"/>
    </source>
</evidence>
<accession>A0A9D2SVH4</accession>
<keyword evidence="2 6" id="KW-0238">DNA-binding</keyword>
<feature type="domain" description="HTH cro/C1-type" evidence="5">
    <location>
        <begin position="4"/>
        <end position="43"/>
    </location>
</feature>
<dbReference type="AlphaFoldDB" id="A0A9D2SVH4"/>
<dbReference type="Pfam" id="PF13377">
    <property type="entry name" value="Peripla_BP_3"/>
    <property type="match status" value="1"/>
</dbReference>